<evidence type="ECO:0000313" key="5">
    <source>
        <dbReference type="Proteomes" id="UP000305067"/>
    </source>
</evidence>
<dbReference type="InterPro" id="IPR000326">
    <property type="entry name" value="PAP2/HPO"/>
</dbReference>
<dbReference type="OrthoDB" id="302705at2759"/>
<dbReference type="GO" id="GO:0042392">
    <property type="term" value="F:sphingosine-1-phosphate phosphatase activity"/>
    <property type="evidence" value="ECO:0007669"/>
    <property type="project" value="TreeGrafter"/>
</dbReference>
<keyword evidence="2" id="KW-1133">Transmembrane helix</keyword>
<keyword evidence="2" id="KW-0812">Transmembrane</keyword>
<dbReference type="SMART" id="SM00014">
    <property type="entry name" value="acidPPc"/>
    <property type="match status" value="1"/>
</dbReference>
<keyword evidence="2" id="KW-0472">Membrane</keyword>
<proteinExistence type="predicted"/>
<feature type="domain" description="Phosphatidic acid phosphatase type 2/haloperoxidase" evidence="3">
    <location>
        <begin position="34"/>
        <end position="153"/>
    </location>
</feature>
<dbReference type="Pfam" id="PF01569">
    <property type="entry name" value="PAP2"/>
    <property type="match status" value="1"/>
</dbReference>
<feature type="transmembrane region" description="Helical" evidence="2">
    <location>
        <begin position="78"/>
        <end position="99"/>
    </location>
</feature>
<sequence>MSVGNVFLTILDKTNVITIVLCACACLYTRSAGVLYFCTGAVGCSLSVKLVKRVLKQPRPEVTKQPGRRKKKSYGMPSTHSASIAYIGTVVALGCARLPTHPSFPAWVAKYAWVPALGWTGVVSISRIWLGHHTKKQVAVGCLYGVGFALCWFSLWTRSLQMYGHALEARVPQALRWAK</sequence>
<feature type="region of interest" description="Disordered" evidence="1">
    <location>
        <begin position="59"/>
        <end position="78"/>
    </location>
</feature>
<dbReference type="AlphaFoldDB" id="A0A5C3QZC9"/>
<keyword evidence="5" id="KW-1185">Reference proteome</keyword>
<gene>
    <name evidence="4" type="ORF">BDV98DRAFT_557780</name>
</gene>
<protein>
    <submittedName>
        <fullName evidence="4">PAP2-domain-containing protein</fullName>
    </submittedName>
</protein>
<dbReference type="EMBL" id="ML178814">
    <property type="protein sequence ID" value="TFL07386.1"/>
    <property type="molecule type" value="Genomic_DNA"/>
</dbReference>
<dbReference type="PANTHER" id="PTHR14969">
    <property type="entry name" value="SPHINGOSINE-1-PHOSPHATE PHOSPHOHYDROLASE"/>
    <property type="match status" value="1"/>
</dbReference>
<dbReference type="Proteomes" id="UP000305067">
    <property type="component" value="Unassembled WGS sequence"/>
</dbReference>
<reference evidence="4 5" key="1">
    <citation type="journal article" date="2019" name="Nat. Ecol. Evol.">
        <title>Megaphylogeny resolves global patterns of mushroom evolution.</title>
        <authorList>
            <person name="Varga T."/>
            <person name="Krizsan K."/>
            <person name="Foldi C."/>
            <person name="Dima B."/>
            <person name="Sanchez-Garcia M."/>
            <person name="Sanchez-Ramirez S."/>
            <person name="Szollosi G.J."/>
            <person name="Szarkandi J.G."/>
            <person name="Papp V."/>
            <person name="Albert L."/>
            <person name="Andreopoulos W."/>
            <person name="Angelini C."/>
            <person name="Antonin V."/>
            <person name="Barry K.W."/>
            <person name="Bougher N.L."/>
            <person name="Buchanan P."/>
            <person name="Buyck B."/>
            <person name="Bense V."/>
            <person name="Catcheside P."/>
            <person name="Chovatia M."/>
            <person name="Cooper J."/>
            <person name="Damon W."/>
            <person name="Desjardin D."/>
            <person name="Finy P."/>
            <person name="Geml J."/>
            <person name="Haridas S."/>
            <person name="Hughes K."/>
            <person name="Justo A."/>
            <person name="Karasinski D."/>
            <person name="Kautmanova I."/>
            <person name="Kiss B."/>
            <person name="Kocsube S."/>
            <person name="Kotiranta H."/>
            <person name="LaButti K.M."/>
            <person name="Lechner B.E."/>
            <person name="Liimatainen K."/>
            <person name="Lipzen A."/>
            <person name="Lukacs Z."/>
            <person name="Mihaltcheva S."/>
            <person name="Morgado L.N."/>
            <person name="Niskanen T."/>
            <person name="Noordeloos M.E."/>
            <person name="Ohm R.A."/>
            <person name="Ortiz-Santana B."/>
            <person name="Ovrebo C."/>
            <person name="Racz N."/>
            <person name="Riley R."/>
            <person name="Savchenko A."/>
            <person name="Shiryaev A."/>
            <person name="Soop K."/>
            <person name="Spirin V."/>
            <person name="Szebenyi C."/>
            <person name="Tomsovsky M."/>
            <person name="Tulloss R.E."/>
            <person name="Uehling J."/>
            <person name="Grigoriev I.V."/>
            <person name="Vagvolgyi C."/>
            <person name="Papp T."/>
            <person name="Martin F.M."/>
            <person name="Miettinen O."/>
            <person name="Hibbett D.S."/>
            <person name="Nagy L.G."/>
        </authorList>
    </citation>
    <scope>NUCLEOTIDE SEQUENCE [LARGE SCALE GENOMIC DNA]</scope>
    <source>
        <strain evidence="4 5">CBS 309.79</strain>
    </source>
</reference>
<name>A0A5C3QZC9_9AGAR</name>
<feature type="transmembrane region" description="Helical" evidence="2">
    <location>
        <begin position="137"/>
        <end position="155"/>
    </location>
</feature>
<dbReference type="InterPro" id="IPR036938">
    <property type="entry name" value="PAP2/HPO_sf"/>
</dbReference>
<evidence type="ECO:0000256" key="2">
    <source>
        <dbReference type="SAM" id="Phobius"/>
    </source>
</evidence>
<evidence type="ECO:0000256" key="1">
    <source>
        <dbReference type="SAM" id="MobiDB-lite"/>
    </source>
</evidence>
<evidence type="ECO:0000313" key="4">
    <source>
        <dbReference type="EMBL" id="TFL07386.1"/>
    </source>
</evidence>
<feature type="transmembrane region" description="Helical" evidence="2">
    <location>
        <begin position="111"/>
        <end position="130"/>
    </location>
</feature>
<dbReference type="PANTHER" id="PTHR14969:SF13">
    <property type="entry name" value="AT30094P"/>
    <property type="match status" value="1"/>
</dbReference>
<organism evidence="4 5">
    <name type="scientific">Pterulicium gracile</name>
    <dbReference type="NCBI Taxonomy" id="1884261"/>
    <lineage>
        <taxon>Eukaryota</taxon>
        <taxon>Fungi</taxon>
        <taxon>Dikarya</taxon>
        <taxon>Basidiomycota</taxon>
        <taxon>Agaricomycotina</taxon>
        <taxon>Agaricomycetes</taxon>
        <taxon>Agaricomycetidae</taxon>
        <taxon>Agaricales</taxon>
        <taxon>Pleurotineae</taxon>
        <taxon>Pterulaceae</taxon>
        <taxon>Pterulicium</taxon>
    </lineage>
</organism>
<dbReference type="Gene3D" id="1.20.144.10">
    <property type="entry name" value="Phosphatidic acid phosphatase type 2/haloperoxidase"/>
    <property type="match status" value="1"/>
</dbReference>
<dbReference type="STRING" id="1884261.A0A5C3QZC9"/>
<dbReference type="SUPFAM" id="SSF48317">
    <property type="entry name" value="Acid phosphatase/Vanadium-dependent haloperoxidase"/>
    <property type="match status" value="1"/>
</dbReference>
<accession>A0A5C3QZC9</accession>
<evidence type="ECO:0000259" key="3">
    <source>
        <dbReference type="SMART" id="SM00014"/>
    </source>
</evidence>